<dbReference type="InterPro" id="IPR013328">
    <property type="entry name" value="6PGD_dom2"/>
</dbReference>
<dbReference type="SUPFAM" id="SSF51182">
    <property type="entry name" value="RmlC-like cupins"/>
    <property type="match status" value="1"/>
</dbReference>
<dbReference type="RefSeq" id="WP_206846363.1">
    <property type="nucleotide sequence ID" value="NZ_CP065956.1"/>
</dbReference>
<evidence type="ECO:0000259" key="1">
    <source>
        <dbReference type="Pfam" id="PF03446"/>
    </source>
</evidence>
<evidence type="ECO:0000259" key="3">
    <source>
        <dbReference type="Pfam" id="PF14833"/>
    </source>
</evidence>
<evidence type="ECO:0000259" key="2">
    <source>
        <dbReference type="Pfam" id="PF05899"/>
    </source>
</evidence>
<dbReference type="Pfam" id="PF03446">
    <property type="entry name" value="NAD_binding_2"/>
    <property type="match status" value="1"/>
</dbReference>
<proteinExistence type="predicted"/>
<dbReference type="InterPro" id="IPR008927">
    <property type="entry name" value="6-PGluconate_DH-like_C_sf"/>
</dbReference>
<feature type="domain" description="3-hydroxyisobutyrate dehydrogenase-like NAD-binding" evidence="3">
    <location>
        <begin position="166"/>
        <end position="284"/>
    </location>
</feature>
<dbReference type="InterPro" id="IPR006115">
    <property type="entry name" value="6PGDH_NADP-bd"/>
</dbReference>
<dbReference type="InterPro" id="IPR036291">
    <property type="entry name" value="NAD(P)-bd_dom_sf"/>
</dbReference>
<dbReference type="Pfam" id="PF05899">
    <property type="entry name" value="Cupin_3"/>
    <property type="match status" value="1"/>
</dbReference>
<dbReference type="InterPro" id="IPR008579">
    <property type="entry name" value="UGlyAH_Cupin_dom"/>
</dbReference>
<dbReference type="InterPro" id="IPR051265">
    <property type="entry name" value="HIBADH-related_NP60_sf"/>
</dbReference>
<gene>
    <name evidence="4" type="ORF">EM20IM_08800</name>
</gene>
<protein>
    <submittedName>
        <fullName evidence="4">DUF861 domain-containing protein</fullName>
    </submittedName>
</protein>
<reference evidence="4 5" key="1">
    <citation type="submission" date="2020-12" db="EMBL/GenBank/DDBJ databases">
        <authorList>
            <person name="Awala S.I."/>
            <person name="Gwak J.-H."/>
            <person name="Kim S.-J."/>
            <person name="Rhee S.-K."/>
        </authorList>
    </citation>
    <scope>NUCLEOTIDE SEQUENCE [LARGE SCALE GENOMIC DNA]</scope>
    <source>
        <strain evidence="4 5">IT5</strain>
    </source>
</reference>
<dbReference type="InterPro" id="IPR029154">
    <property type="entry name" value="HIBADH-like_NADP-bd"/>
</dbReference>
<keyword evidence="5" id="KW-1185">Reference proteome</keyword>
<dbReference type="InterPro" id="IPR014710">
    <property type="entry name" value="RmlC-like_jellyroll"/>
</dbReference>
<dbReference type="Pfam" id="PF14833">
    <property type="entry name" value="NAD_binding_11"/>
    <property type="match status" value="1"/>
</dbReference>
<dbReference type="EMBL" id="CP065956">
    <property type="protein sequence ID" value="QSR86571.1"/>
    <property type="molecule type" value="Genomic_DNA"/>
</dbReference>
<dbReference type="PANTHER" id="PTHR43580">
    <property type="entry name" value="OXIDOREDUCTASE GLYR1-RELATED"/>
    <property type="match status" value="1"/>
</dbReference>
<dbReference type="SUPFAM" id="SSF51735">
    <property type="entry name" value="NAD(P)-binding Rossmann-fold domains"/>
    <property type="match status" value="1"/>
</dbReference>
<accession>A0ABX7PU98</accession>
<dbReference type="Proteomes" id="UP000663088">
    <property type="component" value="Chromosome"/>
</dbReference>
<evidence type="ECO:0000313" key="5">
    <source>
        <dbReference type="Proteomes" id="UP000663088"/>
    </source>
</evidence>
<dbReference type="PANTHER" id="PTHR43580:SF9">
    <property type="entry name" value="GLYOXYLATE_SUCCINIC SEMIALDEHYDE REDUCTASE 1"/>
    <property type="match status" value="1"/>
</dbReference>
<dbReference type="CDD" id="cd02227">
    <property type="entry name" value="cupin_TM1112-like"/>
    <property type="match status" value="1"/>
</dbReference>
<feature type="domain" description="6-phosphogluconate dehydrogenase NADP-binding" evidence="1">
    <location>
        <begin position="5"/>
        <end position="159"/>
    </location>
</feature>
<dbReference type="SUPFAM" id="SSF48179">
    <property type="entry name" value="6-phosphogluconate dehydrogenase C-terminal domain-like"/>
    <property type="match status" value="1"/>
</dbReference>
<dbReference type="Gene3D" id="2.60.120.10">
    <property type="entry name" value="Jelly Rolls"/>
    <property type="match status" value="1"/>
</dbReference>
<dbReference type="Gene3D" id="3.40.50.720">
    <property type="entry name" value="NAD(P)-binding Rossmann-like Domain"/>
    <property type="match status" value="1"/>
</dbReference>
<organism evidence="4 5">
    <name type="scientific">Candidatus Methylacidiphilum infernorum</name>
    <dbReference type="NCBI Taxonomy" id="511746"/>
    <lineage>
        <taxon>Bacteria</taxon>
        <taxon>Pseudomonadati</taxon>
        <taxon>Verrucomicrobiota</taxon>
        <taxon>Methylacidiphilae</taxon>
        <taxon>Methylacidiphilales</taxon>
        <taxon>Methylacidiphilaceae</taxon>
        <taxon>Methylacidiphilum (ex Ratnadevi et al. 2023)</taxon>
    </lineage>
</organism>
<feature type="domain" description="(S)-ureidoglycine aminohydrolase cupin" evidence="2">
    <location>
        <begin position="310"/>
        <end position="382"/>
    </location>
</feature>
<name>A0ABX7PU98_9BACT</name>
<dbReference type="InterPro" id="IPR011051">
    <property type="entry name" value="RmlC_Cupin_sf"/>
</dbReference>
<sequence>MNPLRIALLGTGLLGHSIAERLLLGNNPLYVYNRSRSKAEDLVSLGATLCNSPAEAIKAAEGIFLVLTDAKATAEVLALAEEKTSFRGKTFFQVGTISPDETLELDKQITQRGGYFVALPVLGSKNEAKKGTLLLMFGASEEHYHKWHDFLSQLGQVFFVADPKKAAALKLALNQLIISSIIGFSLSFSLILKEEIHPELFMSILRKSALYCSTFDKKLPRLLKKDYSSANFTLELLLKDLRLCLEELEKLSIESAPLKTSKIIIEQALKRGYGDKDYSALFEVVFAPHPMNEKSPEIIVEKNPSPSKLTELGVADWPLWEKDVSSFDWHYEEKESCYILEGEAIIYVENKEPLQISKGQLVIFPAGLSCRWEITSKIKKHYRIG</sequence>
<evidence type="ECO:0000313" key="4">
    <source>
        <dbReference type="EMBL" id="QSR86571.1"/>
    </source>
</evidence>
<dbReference type="Gene3D" id="1.10.1040.10">
    <property type="entry name" value="N-(1-d-carboxylethyl)-l-norvaline Dehydrogenase, domain 2"/>
    <property type="match status" value="1"/>
</dbReference>